<name>K9U760_CHRTP</name>
<dbReference type="EMBL" id="CP003597">
    <property type="protein sequence ID" value="AFY90428.1"/>
    <property type="molecule type" value="Genomic_DNA"/>
</dbReference>
<dbReference type="Proteomes" id="UP000010384">
    <property type="component" value="Chromosome"/>
</dbReference>
<dbReference type="RefSeq" id="WP_015156966.1">
    <property type="nucleotide sequence ID" value="NC_019695.1"/>
</dbReference>
<accession>K9U760</accession>
<dbReference type="KEGG" id="cthe:Chro_5052"/>
<reference evidence="1 2" key="1">
    <citation type="submission" date="2012-06" db="EMBL/GenBank/DDBJ databases">
        <title>Finished chromosome of genome of Chroococcidiopsis thermalis PCC 7203.</title>
        <authorList>
            <consortium name="US DOE Joint Genome Institute"/>
            <person name="Gugger M."/>
            <person name="Coursin T."/>
            <person name="Rippka R."/>
            <person name="Tandeau De Marsac N."/>
            <person name="Huntemann M."/>
            <person name="Wei C.-L."/>
            <person name="Han J."/>
            <person name="Detter J.C."/>
            <person name="Han C."/>
            <person name="Tapia R."/>
            <person name="Davenport K."/>
            <person name="Daligault H."/>
            <person name="Erkkila T."/>
            <person name="Gu W."/>
            <person name="Munk A.C.C."/>
            <person name="Teshima H."/>
            <person name="Xu Y."/>
            <person name="Chain P."/>
            <person name="Chen A."/>
            <person name="Krypides N."/>
            <person name="Mavromatis K."/>
            <person name="Markowitz V."/>
            <person name="Szeto E."/>
            <person name="Ivanova N."/>
            <person name="Mikhailova N."/>
            <person name="Ovchinnikova G."/>
            <person name="Pagani I."/>
            <person name="Pati A."/>
            <person name="Goodwin L."/>
            <person name="Peters L."/>
            <person name="Pitluck S."/>
            <person name="Woyke T."/>
            <person name="Kerfeld C."/>
        </authorList>
    </citation>
    <scope>NUCLEOTIDE SEQUENCE [LARGE SCALE GENOMIC DNA]</scope>
    <source>
        <strain evidence="1 2">PCC 7203</strain>
    </source>
</reference>
<sequence>MTTQIGLWMRKIIASTVPGLLWMHSVLAQDELLTRTEVLEVRYSV</sequence>
<gene>
    <name evidence="1" type="ORF">Chro_5052</name>
</gene>
<proteinExistence type="predicted"/>
<dbReference type="HOGENOM" id="CLU_3197785_0_0_3"/>
<dbReference type="InParanoid" id="K9U760"/>
<organism evidence="1 2">
    <name type="scientific">Chroococcidiopsis thermalis (strain PCC 7203)</name>
    <dbReference type="NCBI Taxonomy" id="251229"/>
    <lineage>
        <taxon>Bacteria</taxon>
        <taxon>Bacillati</taxon>
        <taxon>Cyanobacteriota</taxon>
        <taxon>Cyanophyceae</taxon>
        <taxon>Chroococcidiopsidales</taxon>
        <taxon>Chroococcidiopsidaceae</taxon>
        <taxon>Chroococcidiopsis</taxon>
    </lineage>
</organism>
<evidence type="ECO:0000313" key="2">
    <source>
        <dbReference type="Proteomes" id="UP000010384"/>
    </source>
</evidence>
<protein>
    <submittedName>
        <fullName evidence="1">Uncharacterized protein</fullName>
    </submittedName>
</protein>
<keyword evidence="2" id="KW-1185">Reference proteome</keyword>
<evidence type="ECO:0000313" key="1">
    <source>
        <dbReference type="EMBL" id="AFY90428.1"/>
    </source>
</evidence>
<dbReference type="AlphaFoldDB" id="K9U760"/>